<accession>A0A6M6DNJ7</accession>
<organism evidence="1 2">
    <name type="scientific">Priestia megaterium</name>
    <name type="common">Bacillus megaterium</name>
    <dbReference type="NCBI Taxonomy" id="1404"/>
    <lineage>
        <taxon>Bacteria</taxon>
        <taxon>Bacillati</taxon>
        <taxon>Bacillota</taxon>
        <taxon>Bacilli</taxon>
        <taxon>Bacillales</taxon>
        <taxon>Bacillaceae</taxon>
        <taxon>Priestia</taxon>
    </lineage>
</organism>
<sequence length="45" mass="5321">MKFLIQILFSFFYLVANTEVKAASFFLIHEPKIPQQLKTKYKNGK</sequence>
<evidence type="ECO:0000313" key="1">
    <source>
        <dbReference type="EMBL" id="QJX74664.1"/>
    </source>
</evidence>
<dbReference type="AlphaFoldDB" id="A0A6M6DNJ7"/>
<evidence type="ECO:0000313" key="2">
    <source>
        <dbReference type="Proteomes" id="UP000501076"/>
    </source>
</evidence>
<dbReference type="NCBIfam" id="TIGR04223">
    <property type="entry name" value="quorum_AgrD"/>
    <property type="match status" value="1"/>
</dbReference>
<proteinExistence type="predicted"/>
<geneLocation type="plasmid" evidence="2">
    <name>pfdu301e</name>
</geneLocation>
<dbReference type="EMBL" id="CP045267">
    <property type="protein sequence ID" value="QJX74664.1"/>
    <property type="molecule type" value="Genomic_DNA"/>
</dbReference>
<gene>
    <name evidence="1" type="ORF">FDZ14_00165</name>
</gene>
<keyword evidence="1" id="KW-0614">Plasmid</keyword>
<dbReference type="InterPro" id="IPR009229">
    <property type="entry name" value="AgrD"/>
</dbReference>
<dbReference type="Proteomes" id="UP000501076">
    <property type="component" value="Plasmid pFDU301E"/>
</dbReference>
<name>A0A6M6DNJ7_PRIMG</name>
<reference evidence="1 2" key="1">
    <citation type="submission" date="2019-10" db="EMBL/GenBank/DDBJ databases">
        <title>Complete genome sequences for adaption low water activity.</title>
        <authorList>
            <person name="Zhao L."/>
            <person name="Zhong J."/>
        </authorList>
    </citation>
    <scope>NUCLEOTIDE SEQUENCE [LARGE SCALE GENOMIC DNA]</scope>
    <source>
        <strain evidence="1 2">FDU301</strain>
        <plasmid evidence="2">pfdu301e</plasmid>
    </source>
</reference>
<protein>
    <submittedName>
        <fullName evidence="1">Cyclic lactone autoinducer peptide</fullName>
    </submittedName>
</protein>
<dbReference type="RefSeq" id="WP_171776386.1">
    <property type="nucleotide sequence ID" value="NZ_CP045267.1"/>
</dbReference>